<dbReference type="EMBL" id="BSYO01000004">
    <property type="protein sequence ID" value="GMH03661.1"/>
    <property type="molecule type" value="Genomic_DNA"/>
</dbReference>
<keyword evidence="12" id="KW-0539">Nucleus</keyword>
<dbReference type="GO" id="GO:0006397">
    <property type="term" value="P:mRNA processing"/>
    <property type="evidence" value="ECO:0007669"/>
    <property type="project" value="UniProtKB-KW"/>
</dbReference>
<feature type="compositionally biased region" description="Polar residues" evidence="13">
    <location>
        <begin position="351"/>
        <end position="365"/>
    </location>
</feature>
<feature type="region of interest" description="Disordered" evidence="13">
    <location>
        <begin position="351"/>
        <end position="403"/>
    </location>
</feature>
<proteinExistence type="inferred from homology"/>
<keyword evidence="10" id="KW-0866">Nonsense-mediated mRNA decay</keyword>
<evidence type="ECO:0000256" key="6">
    <source>
        <dbReference type="ARBA" id="ARBA00022664"/>
    </source>
</evidence>
<feature type="region of interest" description="Disordered" evidence="13">
    <location>
        <begin position="528"/>
        <end position="580"/>
    </location>
</feature>
<keyword evidence="4" id="KW-0813">Transport</keyword>
<gene>
    <name evidence="15" type="ORF">Nepgr_005500</name>
</gene>
<feature type="compositionally biased region" description="Low complexity" evidence="13">
    <location>
        <begin position="269"/>
        <end position="279"/>
    </location>
</feature>
<evidence type="ECO:0000256" key="3">
    <source>
        <dbReference type="ARBA" id="ARBA00009548"/>
    </source>
</evidence>
<keyword evidence="6" id="KW-0507">mRNA processing</keyword>
<organism evidence="15 16">
    <name type="scientific">Nepenthes gracilis</name>
    <name type="common">Slender pitcher plant</name>
    <dbReference type="NCBI Taxonomy" id="150966"/>
    <lineage>
        <taxon>Eukaryota</taxon>
        <taxon>Viridiplantae</taxon>
        <taxon>Streptophyta</taxon>
        <taxon>Embryophyta</taxon>
        <taxon>Tracheophyta</taxon>
        <taxon>Spermatophyta</taxon>
        <taxon>Magnoliopsida</taxon>
        <taxon>eudicotyledons</taxon>
        <taxon>Gunneridae</taxon>
        <taxon>Pentapetalae</taxon>
        <taxon>Caryophyllales</taxon>
        <taxon>Nepenthaceae</taxon>
        <taxon>Nepenthes</taxon>
    </lineage>
</organism>
<evidence type="ECO:0000256" key="11">
    <source>
        <dbReference type="ARBA" id="ARBA00023187"/>
    </source>
</evidence>
<evidence type="ECO:0000259" key="14">
    <source>
        <dbReference type="SMART" id="SM01044"/>
    </source>
</evidence>
<dbReference type="InterPro" id="IPR044796">
    <property type="entry name" value="MLN51_plant"/>
</dbReference>
<evidence type="ECO:0000256" key="7">
    <source>
        <dbReference type="ARBA" id="ARBA00022816"/>
    </source>
</evidence>
<dbReference type="GO" id="GO:0000184">
    <property type="term" value="P:nuclear-transcribed mRNA catabolic process, nonsense-mediated decay"/>
    <property type="evidence" value="ECO:0007669"/>
    <property type="project" value="UniProtKB-KW"/>
</dbReference>
<feature type="compositionally biased region" description="Polar residues" evidence="13">
    <location>
        <begin position="374"/>
        <end position="403"/>
    </location>
</feature>
<dbReference type="PANTHER" id="PTHR46837">
    <property type="entry name" value="PROTEIN MLN51 HOMOLOG"/>
    <property type="match status" value="1"/>
</dbReference>
<comment type="similarity">
    <text evidence="3">Belongs to the CASC3 family.</text>
</comment>
<dbReference type="AlphaFoldDB" id="A0AAD3XGN5"/>
<sequence>MKLSTSGLVQSGREAMFEEWVVWASCDFAELERETGNMNCFVFCEFGLSILFAVKRMHKVRVEGQHHRLDLCHNLLVMPMLVHVVGEENLLSIGLFFGCAHAYQAYTLCLNIIYKLREDEEDNEPFAVPTAGAFYMHDDRFRDNSGRPHRRAFGGSKLWELKDDGKWGHDKFEEMNMQERYFEEWSRSSRGYNGGRGKARGGFPRGSRSRASDGNNHKNIAPKTVRGRGPRRYQPLDSEDETPTQHKRAMATSTTNAEPNPVPVKKAASNLSSASPFYPSSFSNKEITLTLNGDATNESANRIRHSVMEDGFTMQQGKNVSGSVVMDKLHIDGSFSAVTSKQLSNLHMPTASSSMIANQTTQSRGQGKGLRFSGPTSFQPSPTHNQVNKVPSPSQTHASQRNPIQSRRTTQLLGQHPVNLSEDSPPKSNLSVSEFEPGDSDSTPESVKSKTVLVGKGKGMVQGSVRAPFLCGGALVMESGENVGTGHDDQKFPASPAFLPVMQFRGQHPGGMGVPNVGMAFQRYVAQPQHSSGNSEMTCKNNGNTPSNEWKPEQRSELLSDAFSQRQNKPRRYSEMNFGQ</sequence>
<dbReference type="GO" id="GO:0006417">
    <property type="term" value="P:regulation of translation"/>
    <property type="evidence" value="ECO:0007669"/>
    <property type="project" value="UniProtKB-KW"/>
</dbReference>
<feature type="compositionally biased region" description="Polar residues" evidence="13">
    <location>
        <begin position="528"/>
        <end position="548"/>
    </location>
</feature>
<reference evidence="15" key="1">
    <citation type="submission" date="2023-05" db="EMBL/GenBank/DDBJ databases">
        <title>Nepenthes gracilis genome sequencing.</title>
        <authorList>
            <person name="Fukushima K."/>
        </authorList>
    </citation>
    <scope>NUCLEOTIDE SEQUENCE</scope>
    <source>
        <strain evidence="15">SING2019-196</strain>
    </source>
</reference>
<evidence type="ECO:0000256" key="2">
    <source>
        <dbReference type="ARBA" id="ARBA00004496"/>
    </source>
</evidence>
<comment type="caution">
    <text evidence="15">The sequence shown here is derived from an EMBL/GenBank/DDBJ whole genome shotgun (WGS) entry which is preliminary data.</text>
</comment>
<evidence type="ECO:0000313" key="16">
    <source>
        <dbReference type="Proteomes" id="UP001279734"/>
    </source>
</evidence>
<comment type="subcellular location">
    <subcellularLocation>
        <location evidence="2">Cytoplasm</location>
    </subcellularLocation>
    <subcellularLocation>
        <location evidence="1">Nucleus</location>
    </subcellularLocation>
</comment>
<evidence type="ECO:0000256" key="9">
    <source>
        <dbReference type="ARBA" id="ARBA00022884"/>
    </source>
</evidence>
<dbReference type="Pfam" id="PF09405">
    <property type="entry name" value="Btz"/>
    <property type="match status" value="1"/>
</dbReference>
<evidence type="ECO:0000256" key="10">
    <source>
        <dbReference type="ARBA" id="ARBA00023161"/>
    </source>
</evidence>
<evidence type="ECO:0000256" key="5">
    <source>
        <dbReference type="ARBA" id="ARBA00022490"/>
    </source>
</evidence>
<dbReference type="GO" id="GO:0051028">
    <property type="term" value="P:mRNA transport"/>
    <property type="evidence" value="ECO:0007669"/>
    <property type="project" value="UniProtKB-KW"/>
</dbReference>
<dbReference type="InterPro" id="IPR018545">
    <property type="entry name" value="Btz_dom"/>
</dbReference>
<name>A0AAD3XGN5_NEPGR</name>
<feature type="domain" description="Btz" evidence="14">
    <location>
        <begin position="100"/>
        <end position="199"/>
    </location>
</feature>
<accession>A0AAD3XGN5</accession>
<evidence type="ECO:0000256" key="4">
    <source>
        <dbReference type="ARBA" id="ARBA00022448"/>
    </source>
</evidence>
<dbReference type="Proteomes" id="UP001279734">
    <property type="component" value="Unassembled WGS sequence"/>
</dbReference>
<evidence type="ECO:0000256" key="12">
    <source>
        <dbReference type="ARBA" id="ARBA00023242"/>
    </source>
</evidence>
<feature type="region of interest" description="Disordered" evidence="13">
    <location>
        <begin position="193"/>
        <end position="279"/>
    </location>
</feature>
<keyword evidence="16" id="KW-1185">Reference proteome</keyword>
<evidence type="ECO:0000256" key="13">
    <source>
        <dbReference type="SAM" id="MobiDB-lite"/>
    </source>
</evidence>
<feature type="region of interest" description="Disordered" evidence="13">
    <location>
        <begin position="417"/>
        <end position="450"/>
    </location>
</feature>
<evidence type="ECO:0000256" key="1">
    <source>
        <dbReference type="ARBA" id="ARBA00004123"/>
    </source>
</evidence>
<keyword evidence="8" id="KW-0810">Translation regulation</keyword>
<keyword evidence="9" id="KW-0694">RNA-binding</keyword>
<dbReference type="PANTHER" id="PTHR46837:SF5">
    <property type="entry name" value="PROTEIN MLN51 HOMOLOG"/>
    <property type="match status" value="1"/>
</dbReference>
<keyword evidence="7" id="KW-0509">mRNA transport</keyword>
<dbReference type="GO" id="GO:0005737">
    <property type="term" value="C:cytoplasm"/>
    <property type="evidence" value="ECO:0007669"/>
    <property type="project" value="UniProtKB-SubCell"/>
</dbReference>
<protein>
    <recommendedName>
        <fullName evidence="14">Btz domain-containing protein</fullName>
    </recommendedName>
</protein>
<evidence type="ECO:0000313" key="15">
    <source>
        <dbReference type="EMBL" id="GMH03661.1"/>
    </source>
</evidence>
<keyword evidence="5" id="KW-0963">Cytoplasm</keyword>
<dbReference type="GO" id="GO:0003729">
    <property type="term" value="F:mRNA binding"/>
    <property type="evidence" value="ECO:0007669"/>
    <property type="project" value="InterPro"/>
</dbReference>
<dbReference type="SMART" id="SM01044">
    <property type="entry name" value="Btz"/>
    <property type="match status" value="1"/>
</dbReference>
<dbReference type="GO" id="GO:0035145">
    <property type="term" value="C:exon-exon junction complex"/>
    <property type="evidence" value="ECO:0007669"/>
    <property type="project" value="InterPro"/>
</dbReference>
<dbReference type="GO" id="GO:0008380">
    <property type="term" value="P:RNA splicing"/>
    <property type="evidence" value="ECO:0007669"/>
    <property type="project" value="UniProtKB-KW"/>
</dbReference>
<keyword evidence="11" id="KW-0508">mRNA splicing</keyword>
<evidence type="ECO:0000256" key="8">
    <source>
        <dbReference type="ARBA" id="ARBA00022845"/>
    </source>
</evidence>